<evidence type="ECO:0008006" key="4">
    <source>
        <dbReference type="Google" id="ProtNLM"/>
    </source>
</evidence>
<comment type="caution">
    <text evidence="2">The sequence shown here is derived from an EMBL/GenBank/DDBJ whole genome shotgun (WGS) entry which is preliminary data.</text>
</comment>
<feature type="transmembrane region" description="Helical" evidence="1">
    <location>
        <begin position="46"/>
        <end position="65"/>
    </location>
</feature>
<name>A0A498IR79_MALDO</name>
<evidence type="ECO:0000256" key="1">
    <source>
        <dbReference type="SAM" id="Phobius"/>
    </source>
</evidence>
<dbReference type="PANTHER" id="PTHR27006">
    <property type="entry name" value="PROMASTIGOTE SURFACE ANTIGEN PROTEIN PSA"/>
    <property type="match status" value="1"/>
</dbReference>
<keyword evidence="1" id="KW-1133">Transmembrane helix</keyword>
<evidence type="ECO:0000313" key="2">
    <source>
        <dbReference type="EMBL" id="RXH85988.1"/>
    </source>
</evidence>
<sequence length="86" mass="9592">MHKHFFVKSDLYSFGVLVLQIISGKKNSNFFQCDAVEDLVSHVKTLWIQIGLGAIAGAVLFVDILEASRDLQRLSRPCSQRSPLMG</sequence>
<evidence type="ECO:0000313" key="3">
    <source>
        <dbReference type="Proteomes" id="UP000290289"/>
    </source>
</evidence>
<dbReference type="AlphaFoldDB" id="A0A498IR79"/>
<keyword evidence="1" id="KW-0472">Membrane</keyword>
<keyword evidence="3" id="KW-1185">Reference proteome</keyword>
<gene>
    <name evidence="2" type="ORF">DVH24_017041</name>
</gene>
<dbReference type="PANTHER" id="PTHR27006:SF606">
    <property type="entry name" value="INTERLEUKIN-1 RECEPTOR-ASSOCIATED KINASE 4"/>
    <property type="match status" value="1"/>
</dbReference>
<accession>A0A498IR79</accession>
<organism evidence="2 3">
    <name type="scientific">Malus domestica</name>
    <name type="common">Apple</name>
    <name type="synonym">Pyrus malus</name>
    <dbReference type="NCBI Taxonomy" id="3750"/>
    <lineage>
        <taxon>Eukaryota</taxon>
        <taxon>Viridiplantae</taxon>
        <taxon>Streptophyta</taxon>
        <taxon>Embryophyta</taxon>
        <taxon>Tracheophyta</taxon>
        <taxon>Spermatophyta</taxon>
        <taxon>Magnoliopsida</taxon>
        <taxon>eudicotyledons</taxon>
        <taxon>Gunneridae</taxon>
        <taxon>Pentapetalae</taxon>
        <taxon>rosids</taxon>
        <taxon>fabids</taxon>
        <taxon>Rosales</taxon>
        <taxon>Rosaceae</taxon>
        <taxon>Amygdaloideae</taxon>
        <taxon>Maleae</taxon>
        <taxon>Malus</taxon>
    </lineage>
</organism>
<keyword evidence="1" id="KW-0812">Transmembrane</keyword>
<dbReference type="Gene3D" id="1.10.510.10">
    <property type="entry name" value="Transferase(Phosphotransferase) domain 1"/>
    <property type="match status" value="1"/>
</dbReference>
<reference evidence="2 3" key="1">
    <citation type="submission" date="2018-10" db="EMBL/GenBank/DDBJ databases">
        <title>A high-quality apple genome assembly.</title>
        <authorList>
            <person name="Hu J."/>
        </authorList>
    </citation>
    <scope>NUCLEOTIDE SEQUENCE [LARGE SCALE GENOMIC DNA]</scope>
    <source>
        <strain evidence="3">cv. HFTH1</strain>
        <tissue evidence="2">Young leaf</tissue>
    </source>
</reference>
<dbReference type="EMBL" id="RDQH01000336">
    <property type="protein sequence ID" value="RXH85988.1"/>
    <property type="molecule type" value="Genomic_DNA"/>
</dbReference>
<protein>
    <recommendedName>
        <fullName evidence="4">Serine-threonine/tyrosine-protein kinase catalytic domain-containing protein</fullName>
    </recommendedName>
</protein>
<proteinExistence type="predicted"/>
<dbReference type="Proteomes" id="UP000290289">
    <property type="component" value="Chromosome 10"/>
</dbReference>